<dbReference type="InterPro" id="IPR037923">
    <property type="entry name" value="HTH-like"/>
</dbReference>
<name>A0A402A5J4_9CHLR</name>
<dbReference type="AlphaFoldDB" id="A0A402A5J4"/>
<dbReference type="OrthoDB" id="9813413at2"/>
<evidence type="ECO:0000256" key="2">
    <source>
        <dbReference type="ARBA" id="ARBA00023015"/>
    </source>
</evidence>
<evidence type="ECO:0000313" key="8">
    <source>
        <dbReference type="Proteomes" id="UP000287352"/>
    </source>
</evidence>
<dbReference type="InterPro" id="IPR018060">
    <property type="entry name" value="HTH_AraC"/>
</dbReference>
<dbReference type="Gene3D" id="2.60.120.10">
    <property type="entry name" value="Jelly Rolls"/>
    <property type="match status" value="1"/>
</dbReference>
<dbReference type="EMBL" id="BIFR01000001">
    <property type="protein sequence ID" value="GCE14291.1"/>
    <property type="molecule type" value="Genomic_DNA"/>
</dbReference>
<keyword evidence="3" id="KW-0238">DNA-binding</keyword>
<dbReference type="Gene3D" id="1.10.10.60">
    <property type="entry name" value="Homeodomain-like"/>
    <property type="match status" value="2"/>
</dbReference>
<accession>A0A402A5J4</accession>
<protein>
    <submittedName>
        <fullName evidence="7">AraC family transcriptional regulator</fullName>
    </submittedName>
</protein>
<evidence type="ECO:0000259" key="6">
    <source>
        <dbReference type="PROSITE" id="PS01124"/>
    </source>
</evidence>
<comment type="caution">
    <text evidence="7">The sequence shown here is derived from an EMBL/GenBank/DDBJ whole genome shotgun (WGS) entry which is preliminary data.</text>
</comment>
<dbReference type="SUPFAM" id="SSF51215">
    <property type="entry name" value="Regulatory protein AraC"/>
    <property type="match status" value="1"/>
</dbReference>
<keyword evidence="2" id="KW-0805">Transcription regulation</keyword>
<gene>
    <name evidence="7" type="ORF">KTT_41500</name>
</gene>
<dbReference type="InterPro" id="IPR009057">
    <property type="entry name" value="Homeodomain-like_sf"/>
</dbReference>
<evidence type="ECO:0000256" key="4">
    <source>
        <dbReference type="ARBA" id="ARBA00023159"/>
    </source>
</evidence>
<evidence type="ECO:0000313" key="7">
    <source>
        <dbReference type="EMBL" id="GCE14291.1"/>
    </source>
</evidence>
<dbReference type="PROSITE" id="PS01124">
    <property type="entry name" value="HTH_ARAC_FAMILY_2"/>
    <property type="match status" value="1"/>
</dbReference>
<dbReference type="Pfam" id="PF12833">
    <property type="entry name" value="HTH_18"/>
    <property type="match status" value="1"/>
</dbReference>
<evidence type="ECO:0000256" key="1">
    <source>
        <dbReference type="ARBA" id="ARBA00022490"/>
    </source>
</evidence>
<dbReference type="Proteomes" id="UP000287352">
    <property type="component" value="Unassembled WGS sequence"/>
</dbReference>
<dbReference type="GO" id="GO:0043565">
    <property type="term" value="F:sequence-specific DNA binding"/>
    <property type="evidence" value="ECO:0007669"/>
    <property type="project" value="InterPro"/>
</dbReference>
<reference evidence="8" key="1">
    <citation type="submission" date="2018-12" db="EMBL/GenBank/DDBJ databases">
        <title>Tengunoibacter tsumagoiensis gen. nov., sp. nov., Dictyobacter kobayashii sp. nov., D. alpinus sp. nov., and D. joshuensis sp. nov. and description of Dictyobacteraceae fam. nov. within the order Ktedonobacterales isolated from Tengu-no-mugimeshi.</title>
        <authorList>
            <person name="Wang C.M."/>
            <person name="Zheng Y."/>
            <person name="Sakai Y."/>
            <person name="Toyoda A."/>
            <person name="Minakuchi Y."/>
            <person name="Abe K."/>
            <person name="Yokota A."/>
            <person name="Yabe S."/>
        </authorList>
    </citation>
    <scope>NUCLEOTIDE SEQUENCE [LARGE SCALE GENOMIC DNA]</scope>
    <source>
        <strain evidence="8">Uno3</strain>
    </source>
</reference>
<dbReference type="InterPro" id="IPR014710">
    <property type="entry name" value="RmlC-like_jellyroll"/>
</dbReference>
<dbReference type="RefSeq" id="WP_126581706.1">
    <property type="nucleotide sequence ID" value="NZ_BIFR01000001.1"/>
</dbReference>
<organism evidence="7 8">
    <name type="scientific">Tengunoibacter tsumagoiensis</name>
    <dbReference type="NCBI Taxonomy" id="2014871"/>
    <lineage>
        <taxon>Bacteria</taxon>
        <taxon>Bacillati</taxon>
        <taxon>Chloroflexota</taxon>
        <taxon>Ktedonobacteria</taxon>
        <taxon>Ktedonobacterales</taxon>
        <taxon>Dictyobacteraceae</taxon>
        <taxon>Tengunoibacter</taxon>
    </lineage>
</organism>
<dbReference type="InterPro" id="IPR003313">
    <property type="entry name" value="AraC-bd"/>
</dbReference>
<dbReference type="Pfam" id="PF02311">
    <property type="entry name" value="AraC_binding"/>
    <property type="match status" value="1"/>
</dbReference>
<dbReference type="SMART" id="SM00342">
    <property type="entry name" value="HTH_ARAC"/>
    <property type="match status" value="1"/>
</dbReference>
<proteinExistence type="predicted"/>
<keyword evidence="4" id="KW-0010">Activator</keyword>
<feature type="domain" description="HTH araC/xylS-type" evidence="6">
    <location>
        <begin position="181"/>
        <end position="279"/>
    </location>
</feature>
<evidence type="ECO:0000256" key="3">
    <source>
        <dbReference type="ARBA" id="ARBA00023125"/>
    </source>
</evidence>
<dbReference type="InterPro" id="IPR050204">
    <property type="entry name" value="AraC_XylS_family_regulators"/>
</dbReference>
<keyword evidence="1" id="KW-0963">Cytoplasm</keyword>
<dbReference type="PRINTS" id="PR00032">
    <property type="entry name" value="HTHARAC"/>
</dbReference>
<keyword evidence="8" id="KW-1185">Reference proteome</keyword>
<dbReference type="PANTHER" id="PTHR46796">
    <property type="entry name" value="HTH-TYPE TRANSCRIPTIONAL ACTIVATOR RHAS-RELATED"/>
    <property type="match status" value="1"/>
</dbReference>
<dbReference type="PANTHER" id="PTHR46796:SF13">
    <property type="entry name" value="HTH-TYPE TRANSCRIPTIONAL ACTIVATOR RHAS"/>
    <property type="match status" value="1"/>
</dbReference>
<dbReference type="PROSITE" id="PS00041">
    <property type="entry name" value="HTH_ARAC_FAMILY_1"/>
    <property type="match status" value="1"/>
</dbReference>
<dbReference type="InterPro" id="IPR020449">
    <property type="entry name" value="Tscrpt_reg_AraC-type_HTH"/>
</dbReference>
<keyword evidence="5" id="KW-0804">Transcription</keyword>
<dbReference type="InterPro" id="IPR018062">
    <property type="entry name" value="HTH_AraC-typ_CS"/>
</dbReference>
<evidence type="ECO:0000256" key="5">
    <source>
        <dbReference type="ARBA" id="ARBA00023163"/>
    </source>
</evidence>
<dbReference type="SUPFAM" id="SSF46689">
    <property type="entry name" value="Homeodomain-like"/>
    <property type="match status" value="1"/>
</dbReference>
<sequence length="282" mass="32471">MSYSNVDLRETHIVGIRTREQIINSQLHPALTSYQIWLAGISSAFPPFQFVRHRPATNQFLVCLAGRGEVWYENEWRLCSAGMAYITPPHNFHAYRALDQEQAWKLCWINYSPSFHDHFMSAITAPLLLDVEPQELALAMEGLYHECMGAAEEIAIHHWIQLTHLYAQRLLGERARDNRLFSLWKKVDANLSHSWNNEELAAIVGVSSEHLRRLCQQQSGHSPMKHLTLLRMQRAMALLISDSNTIEAIAFRVGYENAFAFSTAFKRHVGMSPSQYRLRNQP</sequence>
<dbReference type="GO" id="GO:0003700">
    <property type="term" value="F:DNA-binding transcription factor activity"/>
    <property type="evidence" value="ECO:0007669"/>
    <property type="project" value="InterPro"/>
</dbReference>